<feature type="signal peptide" evidence="5">
    <location>
        <begin position="1"/>
        <end position="30"/>
    </location>
</feature>
<keyword evidence="3" id="KW-0378">Hydrolase</keyword>
<dbReference type="Gene3D" id="3.40.50.1820">
    <property type="entry name" value="alpha/beta hydrolase"/>
    <property type="match status" value="1"/>
</dbReference>
<feature type="region of interest" description="Disordered" evidence="4">
    <location>
        <begin position="467"/>
        <end position="498"/>
    </location>
</feature>
<dbReference type="SUPFAM" id="SSF53474">
    <property type="entry name" value="alpha/beta-Hydrolases"/>
    <property type="match status" value="1"/>
</dbReference>
<name>A0ABN2NXH4_9ACTN</name>
<dbReference type="PROSITE" id="PS51318">
    <property type="entry name" value="TAT"/>
    <property type="match status" value="1"/>
</dbReference>
<protein>
    <submittedName>
        <fullName evidence="6">S28 family serine protease</fullName>
    </submittedName>
</protein>
<evidence type="ECO:0000256" key="1">
    <source>
        <dbReference type="ARBA" id="ARBA00022670"/>
    </source>
</evidence>
<dbReference type="InterPro" id="IPR029058">
    <property type="entry name" value="AB_hydrolase_fold"/>
</dbReference>
<keyword evidence="2 5" id="KW-0732">Signal</keyword>
<reference evidence="6 7" key="1">
    <citation type="journal article" date="2019" name="Int. J. Syst. Evol. Microbiol.">
        <title>The Global Catalogue of Microorganisms (GCM) 10K type strain sequencing project: providing services to taxonomists for standard genome sequencing and annotation.</title>
        <authorList>
            <consortium name="The Broad Institute Genomics Platform"/>
            <consortium name="The Broad Institute Genome Sequencing Center for Infectious Disease"/>
            <person name="Wu L."/>
            <person name="Ma J."/>
        </authorList>
    </citation>
    <scope>NUCLEOTIDE SEQUENCE [LARGE SCALE GENOMIC DNA]</scope>
    <source>
        <strain evidence="6 7">JCM 14046</strain>
    </source>
</reference>
<organism evidence="6 7">
    <name type="scientific">Nocardioides lentus</name>
    <dbReference type="NCBI Taxonomy" id="338077"/>
    <lineage>
        <taxon>Bacteria</taxon>
        <taxon>Bacillati</taxon>
        <taxon>Actinomycetota</taxon>
        <taxon>Actinomycetes</taxon>
        <taxon>Propionibacteriales</taxon>
        <taxon>Nocardioidaceae</taxon>
        <taxon>Nocardioides</taxon>
    </lineage>
</organism>
<dbReference type="GO" id="GO:0006508">
    <property type="term" value="P:proteolysis"/>
    <property type="evidence" value="ECO:0007669"/>
    <property type="project" value="UniProtKB-KW"/>
</dbReference>
<comment type="caution">
    <text evidence="6">The sequence shown here is derived from an EMBL/GenBank/DDBJ whole genome shotgun (WGS) entry which is preliminary data.</text>
</comment>
<evidence type="ECO:0000256" key="5">
    <source>
        <dbReference type="SAM" id="SignalP"/>
    </source>
</evidence>
<evidence type="ECO:0000256" key="2">
    <source>
        <dbReference type="ARBA" id="ARBA00022729"/>
    </source>
</evidence>
<dbReference type="GO" id="GO:0008233">
    <property type="term" value="F:peptidase activity"/>
    <property type="evidence" value="ECO:0007669"/>
    <property type="project" value="UniProtKB-KW"/>
</dbReference>
<sequence>MAARRRPALAGSLLVTGALLLSGLVSGASAAPAPASVPSSAAAGTSVVGAERAVDLRDRIRALPRVSAVTEAEAPEGYRFFRIRFRQPVDHARPNGPSFAQRLTLLHRSTTRPMVMFTSGYGVSTSPGRSEPTRIVDGNQLSMEHRFFEPSRPARPDWPRQLTIEQAATDQHLVIRSFQRLYRKNWLTTGGSKGGMTATYHRRFFPGDVDGTIPYVAPNDVVDRRDVYNAFLGRVGTSQACRDAITEVQRRVLGRDRAWFYDRALQAAEEQGLTWRIVGNPEMAWESAVVDAYFAFWQYQPESACADVPTADTGLEDVYQWFERVSSLTVYADQSIGGFTPYYYQATYQLGSPHPYENRLRDLLEFPGADVASTFVPAGLKPIRHDAGAMPDIDRWVRTQSTRMLYVYGSNDPWSAEPFTCGKGAVARECSRFSVAGGNHGASIAQLARPDQQKATMRVLDWAGLGPDDPARRVVEEQGEPERRPALDRPDVRLLGVR</sequence>
<dbReference type="RefSeq" id="WP_344002620.1">
    <property type="nucleotide sequence ID" value="NZ_BAAAMY010000001.1"/>
</dbReference>
<dbReference type="PANTHER" id="PTHR11010:SF38">
    <property type="entry name" value="LYSOSOMAL PRO-X CARBOXYPEPTIDASE"/>
    <property type="match status" value="1"/>
</dbReference>
<accession>A0ABN2NXH4</accession>
<evidence type="ECO:0000256" key="3">
    <source>
        <dbReference type="ARBA" id="ARBA00022801"/>
    </source>
</evidence>
<proteinExistence type="predicted"/>
<dbReference type="InterPro" id="IPR006311">
    <property type="entry name" value="TAT_signal"/>
</dbReference>
<feature type="chain" id="PRO_5045350833" evidence="5">
    <location>
        <begin position="31"/>
        <end position="498"/>
    </location>
</feature>
<dbReference type="EMBL" id="BAAAMY010000001">
    <property type="protein sequence ID" value="GAA1905339.1"/>
    <property type="molecule type" value="Genomic_DNA"/>
</dbReference>
<keyword evidence="7" id="KW-1185">Reference proteome</keyword>
<dbReference type="PANTHER" id="PTHR11010">
    <property type="entry name" value="PROTEASE S28 PRO-X CARBOXYPEPTIDASE-RELATED"/>
    <property type="match status" value="1"/>
</dbReference>
<evidence type="ECO:0000256" key="4">
    <source>
        <dbReference type="SAM" id="MobiDB-lite"/>
    </source>
</evidence>
<dbReference type="InterPro" id="IPR008761">
    <property type="entry name" value="Peptidase_S37"/>
</dbReference>
<keyword evidence="1 6" id="KW-0645">Protease</keyword>
<dbReference type="Pfam" id="PF05576">
    <property type="entry name" value="Peptidase_S37"/>
    <property type="match status" value="1"/>
</dbReference>
<dbReference type="Proteomes" id="UP001501612">
    <property type="component" value="Unassembled WGS sequence"/>
</dbReference>
<gene>
    <name evidence="6" type="ORF">GCM10009737_02690</name>
</gene>
<evidence type="ECO:0000313" key="6">
    <source>
        <dbReference type="EMBL" id="GAA1905339.1"/>
    </source>
</evidence>
<evidence type="ECO:0000313" key="7">
    <source>
        <dbReference type="Proteomes" id="UP001501612"/>
    </source>
</evidence>
<feature type="compositionally biased region" description="Basic and acidic residues" evidence="4">
    <location>
        <begin position="469"/>
        <end position="492"/>
    </location>
</feature>